<name>A0A540R8U8_9CORY</name>
<feature type="transmembrane region" description="Helical" evidence="1">
    <location>
        <begin position="53"/>
        <end position="71"/>
    </location>
</feature>
<protein>
    <recommendedName>
        <fullName evidence="4">PH domain-containing protein</fullName>
    </recommendedName>
</protein>
<comment type="caution">
    <text evidence="2">The sequence shown here is derived from an EMBL/GenBank/DDBJ whole genome shotgun (WGS) entry which is preliminary data.</text>
</comment>
<reference evidence="2 3" key="1">
    <citation type="submission" date="2019-06" db="EMBL/GenBank/DDBJ databases">
        <title>Draft genome of C. phoceense Strain 272.</title>
        <authorList>
            <person name="Pacheco L.G.C."/>
            <person name="Barberis C.M."/>
            <person name="Almuzara M.N."/>
            <person name="Traglia G.M."/>
            <person name="Santos C.S."/>
            <person name="Rocha D.J.P.G."/>
            <person name="Aguiar E.R.G.R."/>
            <person name="Vay C.A."/>
        </authorList>
    </citation>
    <scope>NUCLEOTIDE SEQUENCE [LARGE SCALE GENOMIC DNA]</scope>
    <source>
        <strain evidence="2 3">272</strain>
    </source>
</reference>
<evidence type="ECO:0000256" key="1">
    <source>
        <dbReference type="SAM" id="Phobius"/>
    </source>
</evidence>
<dbReference type="AlphaFoldDB" id="A0A540R8U8"/>
<dbReference type="Proteomes" id="UP000318080">
    <property type="component" value="Unassembled WGS sequence"/>
</dbReference>
<organism evidence="2 3">
    <name type="scientific">Corynebacterium phoceense</name>
    <dbReference type="NCBI Taxonomy" id="1686286"/>
    <lineage>
        <taxon>Bacteria</taxon>
        <taxon>Bacillati</taxon>
        <taxon>Actinomycetota</taxon>
        <taxon>Actinomycetes</taxon>
        <taxon>Mycobacteriales</taxon>
        <taxon>Corynebacteriaceae</taxon>
        <taxon>Corynebacterium</taxon>
    </lineage>
</organism>
<keyword evidence="1" id="KW-1133">Transmembrane helix</keyword>
<evidence type="ECO:0000313" key="2">
    <source>
        <dbReference type="EMBL" id="TQE44169.1"/>
    </source>
</evidence>
<accession>A0A540R8U8</accession>
<dbReference type="EMBL" id="VHIR01000003">
    <property type="protein sequence ID" value="TQE44169.1"/>
    <property type="molecule type" value="Genomic_DNA"/>
</dbReference>
<proteinExistence type="predicted"/>
<dbReference type="RefSeq" id="WP_141628613.1">
    <property type="nucleotide sequence ID" value="NZ_JANIKL010000006.1"/>
</dbReference>
<gene>
    <name evidence="2" type="ORF">EJK80_03290</name>
</gene>
<evidence type="ECO:0000313" key="3">
    <source>
        <dbReference type="Proteomes" id="UP000318080"/>
    </source>
</evidence>
<keyword evidence="3" id="KW-1185">Reference proteome</keyword>
<feature type="transmembrane region" description="Helical" evidence="1">
    <location>
        <begin position="20"/>
        <end position="41"/>
    </location>
</feature>
<evidence type="ECO:0008006" key="4">
    <source>
        <dbReference type="Google" id="ProtNLM"/>
    </source>
</evidence>
<dbReference type="STRING" id="1686286.GCA_900092335_01220"/>
<keyword evidence="1" id="KW-0812">Transmembrane</keyword>
<sequence>MNLMKMRPAEYPVVDVTAPYRSLIFPVLELILITGLAWIGIGYLDAHGFEATVRNAVVVLWGILVLWRFVLPVYRARRRRFILTTTRIIARTGKKIDSIPLSDVVGVRRRRGGISLAIRGYDRALYFPDLPRTKRIERAVASELEQYSSPLWR</sequence>
<keyword evidence="1" id="KW-0472">Membrane</keyword>